<evidence type="ECO:0000256" key="5">
    <source>
        <dbReference type="ARBA" id="ARBA00022475"/>
    </source>
</evidence>
<dbReference type="Proteomes" id="UP001332192">
    <property type="component" value="Chromosome"/>
</dbReference>
<evidence type="ECO:0000256" key="4">
    <source>
        <dbReference type="ARBA" id="ARBA00022448"/>
    </source>
</evidence>
<comment type="similarity">
    <text evidence="2">Belongs to the FliJ family.</text>
</comment>
<keyword evidence="11" id="KW-0282">Flagellum</keyword>
<keyword evidence="11" id="KW-0969">Cilium</keyword>
<keyword evidence="9" id="KW-0472">Membrane</keyword>
<evidence type="ECO:0000313" key="11">
    <source>
        <dbReference type="EMBL" id="WRP18450.1"/>
    </source>
</evidence>
<gene>
    <name evidence="11" type="ORF">U7230_05445</name>
</gene>
<protein>
    <recommendedName>
        <fullName evidence="3">Flagellar FliJ protein</fullName>
    </recommendedName>
</protein>
<dbReference type="InterPro" id="IPR053716">
    <property type="entry name" value="Flag_assembly_chemotaxis_eff"/>
</dbReference>
<keyword evidence="4" id="KW-0813">Transport</keyword>
<keyword evidence="10" id="KW-1006">Bacterial flagellum protein export</keyword>
<evidence type="ECO:0000313" key="12">
    <source>
        <dbReference type="Proteomes" id="UP001332192"/>
    </source>
</evidence>
<reference evidence="11 12" key="1">
    <citation type="journal article" date="2024" name="Front. Microbiol.">
        <title>Novel thermophilic genera Geochorda gen. nov. and Carboxydochorda gen. nov. from the deep terrestrial subsurface reveal the ecophysiological diversity in the class Limnochordia.</title>
        <authorList>
            <person name="Karnachuk O.V."/>
            <person name="Lukina A.P."/>
            <person name="Avakyan M.R."/>
            <person name="Kadnikov V.V."/>
            <person name="Begmatov S."/>
            <person name="Beletsky A.V."/>
            <person name="Vlasova K.G."/>
            <person name="Novikov A.A."/>
            <person name="Shcherbakova V.A."/>
            <person name="Mardanov A.V."/>
            <person name="Ravin N.V."/>
        </authorList>
    </citation>
    <scope>NUCLEOTIDE SEQUENCE [LARGE SCALE GENOMIC DNA]</scope>
    <source>
        <strain evidence="11 12">L945</strain>
    </source>
</reference>
<proteinExistence type="inferred from homology"/>
<dbReference type="EMBL" id="CP141615">
    <property type="protein sequence ID" value="WRP18450.1"/>
    <property type="molecule type" value="Genomic_DNA"/>
</dbReference>
<keyword evidence="12" id="KW-1185">Reference proteome</keyword>
<keyword evidence="8" id="KW-0653">Protein transport</keyword>
<evidence type="ECO:0000256" key="2">
    <source>
        <dbReference type="ARBA" id="ARBA00010004"/>
    </source>
</evidence>
<evidence type="ECO:0000256" key="10">
    <source>
        <dbReference type="ARBA" id="ARBA00023225"/>
    </source>
</evidence>
<evidence type="ECO:0000256" key="9">
    <source>
        <dbReference type="ARBA" id="ARBA00023136"/>
    </source>
</evidence>
<keyword evidence="7" id="KW-1005">Bacterial flagellum biogenesis</keyword>
<evidence type="ECO:0000256" key="7">
    <source>
        <dbReference type="ARBA" id="ARBA00022795"/>
    </source>
</evidence>
<organism evidence="11 12">
    <name type="scientific">Carboxydichorda subterranea</name>
    <dbReference type="NCBI Taxonomy" id="3109565"/>
    <lineage>
        <taxon>Bacteria</taxon>
        <taxon>Bacillati</taxon>
        <taxon>Bacillota</taxon>
        <taxon>Limnochordia</taxon>
        <taxon>Limnochordales</taxon>
        <taxon>Geochordaceae</taxon>
        <taxon>Carboxydichorda</taxon>
    </lineage>
</organism>
<evidence type="ECO:0000256" key="1">
    <source>
        <dbReference type="ARBA" id="ARBA00004413"/>
    </source>
</evidence>
<keyword evidence="6" id="KW-0145">Chemotaxis</keyword>
<name>A0ABZ1C0T5_9FIRM</name>
<dbReference type="Pfam" id="PF02050">
    <property type="entry name" value="FliJ"/>
    <property type="match status" value="1"/>
</dbReference>
<evidence type="ECO:0000256" key="8">
    <source>
        <dbReference type="ARBA" id="ARBA00022927"/>
    </source>
</evidence>
<evidence type="ECO:0000256" key="3">
    <source>
        <dbReference type="ARBA" id="ARBA00020392"/>
    </source>
</evidence>
<dbReference type="Gene3D" id="1.10.287.1700">
    <property type="match status" value="1"/>
</dbReference>
<keyword evidence="5" id="KW-1003">Cell membrane</keyword>
<sequence>MKRFRFRMERILRLRRQSLDVERTKMAEALRLEQAAQQAYAAGEERRVRYLAALSESVAASAPGSGVEGAVLAERLGVLAELSRRRAYWDVQRVEARRQVEKQRAMVVEAHRAVRVLELLRDRRRAEYLRQLERDEQALLDEAGSQGFVRRRGNGYGR</sequence>
<keyword evidence="11" id="KW-0966">Cell projection</keyword>
<dbReference type="InterPro" id="IPR012823">
    <property type="entry name" value="Flagell_FliJ"/>
</dbReference>
<dbReference type="RefSeq" id="WP_324717723.1">
    <property type="nucleotide sequence ID" value="NZ_CP141615.1"/>
</dbReference>
<accession>A0ABZ1C0T5</accession>
<evidence type="ECO:0000256" key="6">
    <source>
        <dbReference type="ARBA" id="ARBA00022500"/>
    </source>
</evidence>
<comment type="subcellular location">
    <subcellularLocation>
        <location evidence="1">Cell membrane</location>
        <topology evidence="1">Peripheral membrane protein</topology>
        <orientation evidence="1">Cytoplasmic side</orientation>
    </subcellularLocation>
</comment>